<evidence type="ECO:0000256" key="4">
    <source>
        <dbReference type="ARBA" id="ARBA00022679"/>
    </source>
</evidence>
<comment type="similarity">
    <text evidence="2">Belongs to the SHMT family.</text>
</comment>
<evidence type="ECO:0000259" key="6">
    <source>
        <dbReference type="Pfam" id="PF00464"/>
    </source>
</evidence>
<name>A0A7C5QR69_CALS0</name>
<dbReference type="PANTHER" id="PTHR11680">
    <property type="entry name" value="SERINE HYDROXYMETHYLTRANSFERASE"/>
    <property type="match status" value="1"/>
</dbReference>
<dbReference type="GO" id="GO:0005737">
    <property type="term" value="C:cytoplasm"/>
    <property type="evidence" value="ECO:0007669"/>
    <property type="project" value="TreeGrafter"/>
</dbReference>
<evidence type="ECO:0000256" key="3">
    <source>
        <dbReference type="ARBA" id="ARBA00022563"/>
    </source>
</evidence>
<dbReference type="InterPro" id="IPR019798">
    <property type="entry name" value="Ser_HO-MeTrfase_PLP_BS"/>
</dbReference>
<dbReference type="GO" id="GO:0006730">
    <property type="term" value="P:one-carbon metabolic process"/>
    <property type="evidence" value="ECO:0007669"/>
    <property type="project" value="UniProtKB-KW"/>
</dbReference>
<dbReference type="GO" id="GO:0019264">
    <property type="term" value="P:glycine biosynthetic process from serine"/>
    <property type="evidence" value="ECO:0007669"/>
    <property type="project" value="TreeGrafter"/>
</dbReference>
<comment type="caution">
    <text evidence="7">The sequence shown here is derived from an EMBL/GenBank/DDBJ whole genome shotgun (WGS) entry which is preliminary data.</text>
</comment>
<evidence type="ECO:0000256" key="5">
    <source>
        <dbReference type="ARBA" id="ARBA00022898"/>
    </source>
</evidence>
<feature type="domain" description="Serine hydroxymethyltransferase-like" evidence="6">
    <location>
        <begin position="9"/>
        <end position="355"/>
    </location>
</feature>
<dbReference type="Pfam" id="PF00464">
    <property type="entry name" value="SHMT"/>
    <property type="match status" value="1"/>
</dbReference>
<keyword evidence="4" id="KW-0808">Transferase</keyword>
<dbReference type="InterPro" id="IPR049943">
    <property type="entry name" value="Ser_HO-MeTrfase-like"/>
</dbReference>
<dbReference type="Gene3D" id="3.90.1150.10">
    <property type="entry name" value="Aspartate Aminotransferase, domain 1"/>
    <property type="match status" value="1"/>
</dbReference>
<evidence type="ECO:0000256" key="2">
    <source>
        <dbReference type="ARBA" id="ARBA00006376"/>
    </source>
</evidence>
<dbReference type="InterPro" id="IPR015424">
    <property type="entry name" value="PyrdxlP-dep_Trfase"/>
</dbReference>
<reference evidence="7" key="1">
    <citation type="journal article" date="2020" name="mSystems">
        <title>Genome- and Community-Level Interaction Insights into Carbon Utilization and Element Cycling Functions of Hydrothermarchaeota in Hydrothermal Sediment.</title>
        <authorList>
            <person name="Zhou Z."/>
            <person name="Liu Y."/>
            <person name="Xu W."/>
            <person name="Pan J."/>
            <person name="Luo Z.H."/>
            <person name="Li M."/>
        </authorList>
    </citation>
    <scope>NUCLEOTIDE SEQUENCE [LARGE SCALE GENOMIC DNA]</scope>
    <source>
        <strain evidence="7">SpSt-1056</strain>
    </source>
</reference>
<dbReference type="SUPFAM" id="SSF53383">
    <property type="entry name" value="PLP-dependent transferases"/>
    <property type="match status" value="1"/>
</dbReference>
<dbReference type="InterPro" id="IPR039429">
    <property type="entry name" value="SHMT-like_dom"/>
</dbReference>
<accession>A0A7C5QR69</accession>
<dbReference type="GO" id="GO:0030170">
    <property type="term" value="F:pyridoxal phosphate binding"/>
    <property type="evidence" value="ECO:0007669"/>
    <property type="project" value="InterPro"/>
</dbReference>
<dbReference type="Gene3D" id="3.40.640.10">
    <property type="entry name" value="Type I PLP-dependent aspartate aminotransferase-like (Major domain)"/>
    <property type="match status" value="1"/>
</dbReference>
<dbReference type="PANTHER" id="PTHR11680:SF35">
    <property type="entry name" value="SERINE HYDROXYMETHYLTRANSFERASE 1"/>
    <property type="match status" value="1"/>
</dbReference>
<comment type="cofactor">
    <cofactor evidence="1">
        <name>pyridoxal 5'-phosphate</name>
        <dbReference type="ChEBI" id="CHEBI:597326"/>
    </cofactor>
</comment>
<gene>
    <name evidence="7" type="ORF">ENM11_04570</name>
</gene>
<dbReference type="GO" id="GO:0046653">
    <property type="term" value="P:tetrahydrofolate metabolic process"/>
    <property type="evidence" value="ECO:0007669"/>
    <property type="project" value="TreeGrafter"/>
</dbReference>
<proteinExistence type="inferred from homology"/>
<keyword evidence="3" id="KW-0554">One-carbon metabolism</keyword>
<dbReference type="AlphaFoldDB" id="A0A7C5QR69"/>
<organism evidence="7">
    <name type="scientific">Caldiarchaeum subterraneum</name>
    <dbReference type="NCBI Taxonomy" id="311458"/>
    <lineage>
        <taxon>Archaea</taxon>
        <taxon>Nitrososphaerota</taxon>
        <taxon>Candidatus Caldarchaeales</taxon>
        <taxon>Candidatus Caldarchaeaceae</taxon>
        <taxon>Candidatus Caldarchaeum</taxon>
    </lineage>
</organism>
<dbReference type="EMBL" id="DRWN01000031">
    <property type="protein sequence ID" value="HHK68413.1"/>
    <property type="molecule type" value="Genomic_DNA"/>
</dbReference>
<evidence type="ECO:0000313" key="7">
    <source>
        <dbReference type="EMBL" id="HHK68413.1"/>
    </source>
</evidence>
<sequence length="383" mass="42869">MTSKPYEIVLQHDRYRQECLNLIASENVLSPAVRRALASDMASRYGFRPEFYSGTAKIHQVWLLAEELGKQVFEAEHANVTPLSGHMALMMCLYVLCRRDGKIASVDPFYGGYPGLSNDKIPEIYGCRSVYIPYDSLQIDAAHTVELLQREKPEVVVLGASLFLYPMPVREVSEAVHSYGGYVVYDGSHVLGLIAGSMFQKPLQDGADVLVGSTHKSFFGPQGGIILTNDEKIAKKIEETAFHKFVDNIHFNRVAALAVALDEMRRNGHRYAEKVVENSAELARSLENNGLKPFKTKLGYTKSHQVYLPYQESEGIKVRDVLEKSRILVDIGVRVGTSEVTRRGMGVKQMSRIARLFRMAMDGENVAAEARSLALRFKTVKFT</sequence>
<protein>
    <recommendedName>
        <fullName evidence="6">Serine hydroxymethyltransferase-like domain-containing protein</fullName>
    </recommendedName>
</protein>
<dbReference type="GO" id="GO:0004372">
    <property type="term" value="F:glycine hydroxymethyltransferase activity"/>
    <property type="evidence" value="ECO:0007669"/>
    <property type="project" value="TreeGrafter"/>
</dbReference>
<evidence type="ECO:0000256" key="1">
    <source>
        <dbReference type="ARBA" id="ARBA00001933"/>
    </source>
</evidence>
<dbReference type="InterPro" id="IPR015421">
    <property type="entry name" value="PyrdxlP-dep_Trfase_major"/>
</dbReference>
<dbReference type="InterPro" id="IPR015422">
    <property type="entry name" value="PyrdxlP-dep_Trfase_small"/>
</dbReference>
<keyword evidence="5" id="KW-0663">Pyridoxal phosphate</keyword>
<dbReference type="PROSITE" id="PS00096">
    <property type="entry name" value="SHMT"/>
    <property type="match status" value="1"/>
</dbReference>